<evidence type="ECO:0000313" key="3">
    <source>
        <dbReference type="Proteomes" id="UP000314294"/>
    </source>
</evidence>
<protein>
    <submittedName>
        <fullName evidence="2">Uncharacterized protein</fullName>
    </submittedName>
</protein>
<dbReference type="Proteomes" id="UP000314294">
    <property type="component" value="Unassembled WGS sequence"/>
</dbReference>
<keyword evidence="3" id="KW-1185">Reference proteome</keyword>
<feature type="compositionally biased region" description="Pro residues" evidence="1">
    <location>
        <begin position="94"/>
        <end position="107"/>
    </location>
</feature>
<gene>
    <name evidence="2" type="ORF">EYF80_018032</name>
</gene>
<organism evidence="2 3">
    <name type="scientific">Liparis tanakae</name>
    <name type="common">Tanaka's snailfish</name>
    <dbReference type="NCBI Taxonomy" id="230148"/>
    <lineage>
        <taxon>Eukaryota</taxon>
        <taxon>Metazoa</taxon>
        <taxon>Chordata</taxon>
        <taxon>Craniata</taxon>
        <taxon>Vertebrata</taxon>
        <taxon>Euteleostomi</taxon>
        <taxon>Actinopterygii</taxon>
        <taxon>Neopterygii</taxon>
        <taxon>Teleostei</taxon>
        <taxon>Neoteleostei</taxon>
        <taxon>Acanthomorphata</taxon>
        <taxon>Eupercaria</taxon>
        <taxon>Perciformes</taxon>
        <taxon>Cottioidei</taxon>
        <taxon>Cottales</taxon>
        <taxon>Liparidae</taxon>
        <taxon>Liparis</taxon>
    </lineage>
</organism>
<proteinExistence type="predicted"/>
<sequence length="191" mass="20699">MEQQGTRQTAECGAIMMRVARIQEGGDEKTDTVGGVYFFRRLQLRKWLRGAHAQGCAPIKHHRGGASGRALESSFHSNPPVSVKGQRRGGSCPLPKPTAPSPQPAPTLEPGARKLNQRGASEGSGPLKTPHCLQKASPHRGRSICNTIRQVKRALSHYNLLRCSAPPGRAAVCIDEQIDLALDQDRRLTAT</sequence>
<evidence type="ECO:0000256" key="1">
    <source>
        <dbReference type="SAM" id="MobiDB-lite"/>
    </source>
</evidence>
<name>A0A4Z2I1I5_9TELE</name>
<feature type="region of interest" description="Disordered" evidence="1">
    <location>
        <begin position="57"/>
        <end position="139"/>
    </location>
</feature>
<dbReference type="AlphaFoldDB" id="A0A4Z2I1I5"/>
<accession>A0A4Z2I1I5</accession>
<reference evidence="2 3" key="1">
    <citation type="submission" date="2019-03" db="EMBL/GenBank/DDBJ databases">
        <title>First draft genome of Liparis tanakae, snailfish: a comprehensive survey of snailfish specific genes.</title>
        <authorList>
            <person name="Kim W."/>
            <person name="Song I."/>
            <person name="Jeong J.-H."/>
            <person name="Kim D."/>
            <person name="Kim S."/>
            <person name="Ryu S."/>
            <person name="Song J.Y."/>
            <person name="Lee S.K."/>
        </authorList>
    </citation>
    <scope>NUCLEOTIDE SEQUENCE [LARGE SCALE GENOMIC DNA]</scope>
    <source>
        <tissue evidence="2">Muscle</tissue>
    </source>
</reference>
<dbReference type="EMBL" id="SRLO01000146">
    <property type="protein sequence ID" value="TNN71681.1"/>
    <property type="molecule type" value="Genomic_DNA"/>
</dbReference>
<evidence type="ECO:0000313" key="2">
    <source>
        <dbReference type="EMBL" id="TNN71681.1"/>
    </source>
</evidence>
<comment type="caution">
    <text evidence="2">The sequence shown here is derived from an EMBL/GenBank/DDBJ whole genome shotgun (WGS) entry which is preliminary data.</text>
</comment>